<dbReference type="Gene3D" id="1.10.10.60">
    <property type="entry name" value="Homeodomain-like"/>
    <property type="match status" value="2"/>
</dbReference>
<keyword evidence="2" id="KW-0238">DNA-binding</keyword>
<sequence>MKNSAIVCEKRIYTETVTSHHHTHGQFLFPLHGSMDLKTAGHQVNLTPEYCFYLAPYTDHVFHSSEQNEFLVLDIPVRILPGSTNDMYEAMDAGWSAIKYLLTEEVKKASDSAALLNLTNYITNKLKTATPPSIEHINKNFKQRLSLEMLAQIENYHPAYYSKWFKNQTGKSVKEYINELRIEEARYMLIGTDWPITRIAGEMDFEIISSFTRWFVKNEGVSPHEFRNLKKR</sequence>
<dbReference type="Gene3D" id="2.60.120.10">
    <property type="entry name" value="Jelly Rolls"/>
    <property type="match status" value="1"/>
</dbReference>
<evidence type="ECO:0000313" key="5">
    <source>
        <dbReference type="EMBL" id="CAD2071372.1"/>
    </source>
</evidence>
<gene>
    <name evidence="5" type="primary">rhaR</name>
    <name evidence="6" type="ORF">HNR41_001562</name>
    <name evidence="5" type="ORF">JEOCOQ751_00218</name>
</gene>
<dbReference type="GO" id="GO:0003700">
    <property type="term" value="F:DNA-binding transcription factor activity"/>
    <property type="evidence" value="ECO:0007669"/>
    <property type="project" value="InterPro"/>
</dbReference>
<evidence type="ECO:0000256" key="3">
    <source>
        <dbReference type="ARBA" id="ARBA00023163"/>
    </source>
</evidence>
<dbReference type="EMBL" id="CAJEWA010000004">
    <property type="protein sequence ID" value="CAD2071372.1"/>
    <property type="molecule type" value="Genomic_DNA"/>
</dbReference>
<comment type="caution">
    <text evidence="5">The sequence shown here is derived from an EMBL/GenBank/DDBJ whole genome shotgun (WGS) entry which is preliminary data.</text>
</comment>
<dbReference type="Proteomes" id="UP000545588">
    <property type="component" value="Unassembled WGS sequence"/>
</dbReference>
<dbReference type="InterPro" id="IPR014710">
    <property type="entry name" value="RmlC-like_jellyroll"/>
</dbReference>
<proteinExistence type="predicted"/>
<dbReference type="PANTHER" id="PTHR43280:SF26">
    <property type="entry name" value="ARAC-FAMILY TRANSCRIPTIONAL REGULATOR"/>
    <property type="match status" value="1"/>
</dbReference>
<dbReference type="EMBL" id="JACHFF010000002">
    <property type="protein sequence ID" value="MBB6423590.1"/>
    <property type="molecule type" value="Genomic_DNA"/>
</dbReference>
<evidence type="ECO:0000313" key="8">
    <source>
        <dbReference type="Proteomes" id="UP000545588"/>
    </source>
</evidence>
<reference evidence="5 7" key="1">
    <citation type="submission" date="2020-07" db="EMBL/GenBank/DDBJ databases">
        <authorList>
            <person name="Criscuolo A."/>
        </authorList>
    </citation>
    <scope>NUCLEOTIDE SEQUENCE [LARGE SCALE GENOMIC DNA]</scope>
    <source>
        <strain evidence="5">CIP111751</strain>
    </source>
</reference>
<dbReference type="InterPro" id="IPR018060">
    <property type="entry name" value="HTH_AraC"/>
</dbReference>
<evidence type="ECO:0000256" key="1">
    <source>
        <dbReference type="ARBA" id="ARBA00023015"/>
    </source>
</evidence>
<keyword evidence="8" id="KW-1185">Reference proteome</keyword>
<dbReference type="SUPFAM" id="SSF46689">
    <property type="entry name" value="Homeodomain-like"/>
    <property type="match status" value="2"/>
</dbReference>
<evidence type="ECO:0000313" key="7">
    <source>
        <dbReference type="Proteomes" id="UP000534001"/>
    </source>
</evidence>
<name>A0A6V7R369_9STAP</name>
<accession>A0A6V7R369</accession>
<organism evidence="5 7">
    <name type="scientific">Jeotgalicoccus coquinae</name>
    <dbReference type="NCBI Taxonomy" id="709509"/>
    <lineage>
        <taxon>Bacteria</taxon>
        <taxon>Bacillati</taxon>
        <taxon>Bacillota</taxon>
        <taxon>Bacilli</taxon>
        <taxon>Bacillales</taxon>
        <taxon>Staphylococcaceae</taxon>
        <taxon>Jeotgalicoccus</taxon>
    </lineage>
</organism>
<keyword evidence="3" id="KW-0804">Transcription</keyword>
<protein>
    <submittedName>
        <fullName evidence="5">HTH-type transcriptional activator RhaR</fullName>
    </submittedName>
    <submittedName>
        <fullName evidence="6">YesN/AraC family two-component response regulator</fullName>
    </submittedName>
</protein>
<reference evidence="6 8" key="2">
    <citation type="submission" date="2020-08" db="EMBL/GenBank/DDBJ databases">
        <title>Genomic Encyclopedia of Type Strains, Phase IV (KMG-IV): sequencing the most valuable type-strain genomes for metagenomic binning, comparative biology and taxonomic classification.</title>
        <authorList>
            <person name="Goeker M."/>
        </authorList>
    </citation>
    <scope>NUCLEOTIDE SEQUENCE [LARGE SCALE GENOMIC DNA]</scope>
    <source>
        <strain evidence="6 8">DSM 22419</strain>
    </source>
</reference>
<evidence type="ECO:0000259" key="4">
    <source>
        <dbReference type="PROSITE" id="PS01124"/>
    </source>
</evidence>
<dbReference type="Pfam" id="PF12833">
    <property type="entry name" value="HTH_18"/>
    <property type="match status" value="1"/>
</dbReference>
<dbReference type="AlphaFoldDB" id="A0A6V7R369"/>
<evidence type="ECO:0000313" key="6">
    <source>
        <dbReference type="EMBL" id="MBB6423590.1"/>
    </source>
</evidence>
<dbReference type="InterPro" id="IPR009057">
    <property type="entry name" value="Homeodomain-like_sf"/>
</dbReference>
<dbReference type="Proteomes" id="UP000534001">
    <property type="component" value="Unassembled WGS sequence"/>
</dbReference>
<keyword evidence="1" id="KW-0805">Transcription regulation</keyword>
<feature type="domain" description="HTH araC/xylS-type" evidence="4">
    <location>
        <begin position="131"/>
        <end position="229"/>
    </location>
</feature>
<dbReference type="SUPFAM" id="SSF51182">
    <property type="entry name" value="RmlC-like cupins"/>
    <property type="match status" value="1"/>
</dbReference>
<dbReference type="PANTHER" id="PTHR43280">
    <property type="entry name" value="ARAC-FAMILY TRANSCRIPTIONAL REGULATOR"/>
    <property type="match status" value="1"/>
</dbReference>
<dbReference type="RefSeq" id="WP_184283369.1">
    <property type="nucleotide sequence ID" value="NZ_BMCO01000002.1"/>
</dbReference>
<dbReference type="InterPro" id="IPR011051">
    <property type="entry name" value="RmlC_Cupin_sf"/>
</dbReference>
<dbReference type="SMART" id="SM00342">
    <property type="entry name" value="HTH_ARAC"/>
    <property type="match status" value="1"/>
</dbReference>
<dbReference type="GO" id="GO:0043565">
    <property type="term" value="F:sequence-specific DNA binding"/>
    <property type="evidence" value="ECO:0007669"/>
    <property type="project" value="InterPro"/>
</dbReference>
<dbReference type="PROSITE" id="PS01124">
    <property type="entry name" value="HTH_ARAC_FAMILY_2"/>
    <property type="match status" value="1"/>
</dbReference>
<evidence type="ECO:0000256" key="2">
    <source>
        <dbReference type="ARBA" id="ARBA00023125"/>
    </source>
</evidence>